<evidence type="ECO:0000256" key="2">
    <source>
        <dbReference type="SAM" id="MobiDB-lite"/>
    </source>
</evidence>
<gene>
    <name evidence="4" type="ORF">PoB_007088000</name>
</gene>
<dbReference type="InterPro" id="IPR013320">
    <property type="entry name" value="ConA-like_dom_sf"/>
</dbReference>
<proteinExistence type="predicted"/>
<evidence type="ECO:0000313" key="4">
    <source>
        <dbReference type="EMBL" id="GFO44375.1"/>
    </source>
</evidence>
<dbReference type="AlphaFoldDB" id="A0AAV4DK63"/>
<dbReference type="Gene3D" id="2.60.120.200">
    <property type="match status" value="1"/>
</dbReference>
<dbReference type="EMBL" id="BLXT01007949">
    <property type="protein sequence ID" value="GFO44375.1"/>
    <property type="molecule type" value="Genomic_DNA"/>
</dbReference>
<keyword evidence="5" id="KW-1185">Reference proteome</keyword>
<feature type="compositionally biased region" description="Acidic residues" evidence="2">
    <location>
        <begin position="285"/>
        <end position="306"/>
    </location>
</feature>
<dbReference type="Proteomes" id="UP000735302">
    <property type="component" value="Unassembled WGS sequence"/>
</dbReference>
<evidence type="ECO:0000313" key="5">
    <source>
        <dbReference type="Proteomes" id="UP000735302"/>
    </source>
</evidence>
<dbReference type="SUPFAM" id="SSF49899">
    <property type="entry name" value="Concanavalin A-like lectins/glucanases"/>
    <property type="match status" value="1"/>
</dbReference>
<evidence type="ECO:0000256" key="1">
    <source>
        <dbReference type="ARBA" id="ARBA00022734"/>
    </source>
</evidence>
<dbReference type="Pfam" id="PF00337">
    <property type="entry name" value="Gal-bind_lectin"/>
    <property type="match status" value="1"/>
</dbReference>
<feature type="region of interest" description="Disordered" evidence="2">
    <location>
        <begin position="268"/>
        <end position="317"/>
    </location>
</feature>
<reference evidence="4 5" key="1">
    <citation type="journal article" date="2021" name="Elife">
        <title>Chloroplast acquisition without the gene transfer in kleptoplastic sea slugs, Plakobranchus ocellatus.</title>
        <authorList>
            <person name="Maeda T."/>
            <person name="Takahashi S."/>
            <person name="Yoshida T."/>
            <person name="Shimamura S."/>
            <person name="Takaki Y."/>
            <person name="Nagai Y."/>
            <person name="Toyoda A."/>
            <person name="Suzuki Y."/>
            <person name="Arimoto A."/>
            <person name="Ishii H."/>
            <person name="Satoh N."/>
            <person name="Nishiyama T."/>
            <person name="Hasebe M."/>
            <person name="Maruyama T."/>
            <person name="Minagawa J."/>
            <person name="Obokata J."/>
            <person name="Shigenobu S."/>
        </authorList>
    </citation>
    <scope>NUCLEOTIDE SEQUENCE [LARGE SCALE GENOMIC DNA]</scope>
</reference>
<organism evidence="4 5">
    <name type="scientific">Plakobranchus ocellatus</name>
    <dbReference type="NCBI Taxonomy" id="259542"/>
    <lineage>
        <taxon>Eukaryota</taxon>
        <taxon>Metazoa</taxon>
        <taxon>Spiralia</taxon>
        <taxon>Lophotrochozoa</taxon>
        <taxon>Mollusca</taxon>
        <taxon>Gastropoda</taxon>
        <taxon>Heterobranchia</taxon>
        <taxon>Euthyneura</taxon>
        <taxon>Panpulmonata</taxon>
        <taxon>Sacoglossa</taxon>
        <taxon>Placobranchoidea</taxon>
        <taxon>Plakobranchidae</taxon>
        <taxon>Plakobranchus</taxon>
    </lineage>
</organism>
<sequence>MVYPTTRKKLRSQTSATLIWLLYQLIFGPSIAICTSELSSFTTLKDRNFICESESLLLKPSPSTYLECARKCKRQADCTGFTFTPDGVSLHATGLKLGLCSWCPASNIVNVSYTATDPHLEFWYNVLGNLVQPPDFTVLEIPGALSVGRYLIVYGRIPNPPPSLSRVTIFPQQGSDYAARVAPYFNYTRASGKQEIEILQINYRVSGTYYTDTFGDFFPFAAGQTFEIGFLAKRTGFAVYIDGTYMVTITATSYMEDMKGLFDCEKSTNDGDDNHDGGGGGAAAADDDDDDDDNDDDDDDDDDDDGGGGGSAADDDD</sequence>
<protein>
    <recommendedName>
        <fullName evidence="3">Galectin domain-containing protein</fullName>
    </recommendedName>
</protein>
<feature type="domain" description="Galectin" evidence="3">
    <location>
        <begin position="139"/>
        <end position="247"/>
    </location>
</feature>
<accession>A0AAV4DK63</accession>
<name>A0AAV4DK63_9GAST</name>
<dbReference type="InterPro" id="IPR001079">
    <property type="entry name" value="Galectin_CRD"/>
</dbReference>
<dbReference type="GO" id="GO:0030246">
    <property type="term" value="F:carbohydrate binding"/>
    <property type="evidence" value="ECO:0007669"/>
    <property type="project" value="UniProtKB-KW"/>
</dbReference>
<evidence type="ECO:0000259" key="3">
    <source>
        <dbReference type="Pfam" id="PF00337"/>
    </source>
</evidence>
<keyword evidence="1" id="KW-0430">Lectin</keyword>
<comment type="caution">
    <text evidence="4">The sequence shown here is derived from an EMBL/GenBank/DDBJ whole genome shotgun (WGS) entry which is preliminary data.</text>
</comment>